<dbReference type="HOGENOM" id="CLU_009433_0_0_0"/>
<evidence type="ECO:0000259" key="8">
    <source>
        <dbReference type="Pfam" id="PF02687"/>
    </source>
</evidence>
<reference evidence="10 11" key="1">
    <citation type="journal article" date="2009" name="Appl. Environ. Microbiol.">
        <title>Three genomes from the phylum Acidobacteria provide insight into the lifestyles of these microorganisms in soils.</title>
        <authorList>
            <person name="Ward N.L."/>
            <person name="Challacombe J.F."/>
            <person name="Janssen P.H."/>
            <person name="Henrissat B."/>
            <person name="Coutinho P.M."/>
            <person name="Wu M."/>
            <person name="Xie G."/>
            <person name="Haft D.H."/>
            <person name="Sait M."/>
            <person name="Badger J."/>
            <person name="Barabote R.D."/>
            <person name="Bradley B."/>
            <person name="Brettin T.S."/>
            <person name="Brinkac L.M."/>
            <person name="Bruce D."/>
            <person name="Creasy T."/>
            <person name="Daugherty S.C."/>
            <person name="Davidsen T.M."/>
            <person name="DeBoy R.T."/>
            <person name="Detter J.C."/>
            <person name="Dodson R.J."/>
            <person name="Durkin A.S."/>
            <person name="Ganapathy A."/>
            <person name="Gwinn-Giglio M."/>
            <person name="Han C.S."/>
            <person name="Khouri H."/>
            <person name="Kiss H."/>
            <person name="Kothari S.P."/>
            <person name="Madupu R."/>
            <person name="Nelson K.E."/>
            <person name="Nelson W.C."/>
            <person name="Paulsen I."/>
            <person name="Penn K."/>
            <person name="Ren Q."/>
            <person name="Rosovitz M.J."/>
            <person name="Selengut J.D."/>
            <person name="Shrivastava S."/>
            <person name="Sullivan S.A."/>
            <person name="Tapia R."/>
            <person name="Thompson L.S."/>
            <person name="Watkins K.L."/>
            <person name="Yang Q."/>
            <person name="Yu C."/>
            <person name="Zafar N."/>
            <person name="Zhou L."/>
            <person name="Kuske C.R."/>
        </authorList>
    </citation>
    <scope>NUCLEOTIDE SEQUENCE [LARGE SCALE GENOMIC DNA]</scope>
    <source>
        <strain evidence="10 11">Ellin345</strain>
    </source>
</reference>
<name>Q1IL99_KORVE</name>
<feature type="transmembrane region" description="Helical" evidence="7">
    <location>
        <begin position="354"/>
        <end position="376"/>
    </location>
</feature>
<keyword evidence="4 7" id="KW-1133">Transmembrane helix</keyword>
<keyword evidence="3 7" id="KW-0812">Transmembrane</keyword>
<keyword evidence="5 7" id="KW-0472">Membrane</keyword>
<dbReference type="InterPro" id="IPR050250">
    <property type="entry name" value="Macrolide_Exporter_MacB"/>
</dbReference>
<dbReference type="EMBL" id="CP000360">
    <property type="protein sequence ID" value="ABF42351.1"/>
    <property type="molecule type" value="Genomic_DNA"/>
</dbReference>
<protein>
    <submittedName>
        <fullName evidence="10">ABC efflux pump, inner membrane subunit</fullName>
    </submittedName>
</protein>
<dbReference type="PANTHER" id="PTHR30572:SF4">
    <property type="entry name" value="ABC TRANSPORTER PERMEASE YTRF"/>
    <property type="match status" value="1"/>
</dbReference>
<dbReference type="Proteomes" id="UP000002432">
    <property type="component" value="Chromosome"/>
</dbReference>
<organism evidence="10 11">
    <name type="scientific">Koribacter versatilis (strain Ellin345)</name>
    <dbReference type="NCBI Taxonomy" id="204669"/>
    <lineage>
        <taxon>Bacteria</taxon>
        <taxon>Pseudomonadati</taxon>
        <taxon>Acidobacteriota</taxon>
        <taxon>Terriglobia</taxon>
        <taxon>Terriglobales</taxon>
        <taxon>Candidatus Korobacteraceae</taxon>
        <taxon>Candidatus Korobacter</taxon>
    </lineage>
</organism>
<evidence type="ECO:0000256" key="6">
    <source>
        <dbReference type="ARBA" id="ARBA00038076"/>
    </source>
</evidence>
<feature type="domain" description="MacB-like periplasmic core" evidence="9">
    <location>
        <begin position="33"/>
        <end position="251"/>
    </location>
</feature>
<feature type="transmembrane region" description="Helical" evidence="7">
    <location>
        <begin position="444"/>
        <end position="465"/>
    </location>
</feature>
<keyword evidence="2" id="KW-1003">Cell membrane</keyword>
<feature type="transmembrane region" description="Helical" evidence="7">
    <location>
        <begin position="759"/>
        <end position="779"/>
    </location>
</feature>
<dbReference type="PANTHER" id="PTHR30572">
    <property type="entry name" value="MEMBRANE COMPONENT OF TRANSPORTER-RELATED"/>
    <property type="match status" value="1"/>
</dbReference>
<dbReference type="AlphaFoldDB" id="Q1IL99"/>
<dbReference type="STRING" id="204669.Acid345_3350"/>
<dbReference type="KEGG" id="aba:Acid345_3350"/>
<keyword evidence="11" id="KW-1185">Reference proteome</keyword>
<gene>
    <name evidence="10" type="ordered locus">Acid345_3350</name>
</gene>
<dbReference type="GO" id="GO:0022857">
    <property type="term" value="F:transmembrane transporter activity"/>
    <property type="evidence" value="ECO:0007669"/>
    <property type="project" value="TreeGrafter"/>
</dbReference>
<dbReference type="Pfam" id="PF12704">
    <property type="entry name" value="MacB_PCD"/>
    <property type="match status" value="2"/>
</dbReference>
<sequence length="828" mass="89836">MYRVSRALWSVSEAIAGDVRLAWRRMLRSPAFTLCAVICLGLSIGSTFAMFQVVDALLLRKLPVHEPDRLVEIARSDEVNLHSPEVWRLFSERQIVLSKVAGFGEDIYSVATPNTQPQKLAGIYVTGSYFQALGVTPVRGRALNELDDRPNASPACILSFAFWRRRFQKSDSALGQQVFVNGRACEIVGIAPQDFFGTDVGYGFDIAIPFAMQRSLRPEGTTWRTLFTSLAMFGRLRPGVSLEQANAQTEAISRPILHSAIPHDASESYRRKISTMSLIARPMAKGAASDSRYRYGNAVKLMLCLTGALFFVGCLNLANLTLARSASREREFATRYALGVTRSRLFAQLMTETLVIVATSMLLAIPLAFGGGRTLMAAVSSHTDPHYLDLRVDGASFCLLCGMTLFSVLLIGIFPALRAIREPFALQPHRADASHSFGRIGPDVLSVAIQFAFSMAMVAIALVLVKTVRDLSSADLGFDQRSVLRVDVQRLGEEPDGTRDELVAQRLQQHLAADHSIVSIGRTKPLLDASTVRISTMTASGREKQILAYVVYIDPSYLPALRIPVRSGRNFAASDDQGTNPVAILSRTAALALFNENVAGPYTFRQALGKSNPESVTVVGVAADAQYGKPNDPALNVIYRPVAQCGTACAGIGQFYIRYQGPLAVLQRETDRIADEVDSRLVLDSTPLEQESRSLIQQERLTATLATMAGSFVLILAAIGIFGGVSIGVERRIKEIGIRLALGAQKRHVYHTMLRHTSAAVLAGAILGGVFGFEVIGVVRQSFYGVSAATLTPLLTTAALLIFVALVAGAIPVERALVSDPVSTLRSE</sequence>
<feature type="transmembrane region" description="Helical" evidence="7">
    <location>
        <begin position="701"/>
        <end position="722"/>
    </location>
</feature>
<proteinExistence type="inferred from homology"/>
<dbReference type="InterPro" id="IPR025857">
    <property type="entry name" value="MacB_PCD"/>
</dbReference>
<dbReference type="Pfam" id="PF02687">
    <property type="entry name" value="FtsX"/>
    <property type="match status" value="2"/>
</dbReference>
<feature type="transmembrane region" description="Helical" evidence="7">
    <location>
        <begin position="31"/>
        <end position="51"/>
    </location>
</feature>
<accession>Q1IL99</accession>
<dbReference type="EnsemblBacteria" id="ABF42351">
    <property type="protein sequence ID" value="ABF42351"/>
    <property type="gene ID" value="Acid345_3350"/>
</dbReference>
<evidence type="ECO:0000256" key="2">
    <source>
        <dbReference type="ARBA" id="ARBA00022475"/>
    </source>
</evidence>
<evidence type="ECO:0000256" key="7">
    <source>
        <dbReference type="SAM" id="Phobius"/>
    </source>
</evidence>
<feature type="domain" description="ABC3 transporter permease C-terminal" evidence="8">
    <location>
        <begin position="709"/>
        <end position="811"/>
    </location>
</feature>
<dbReference type="InterPro" id="IPR003838">
    <property type="entry name" value="ABC3_permease_C"/>
</dbReference>
<feature type="domain" description="ABC3 transporter permease C-terminal" evidence="8">
    <location>
        <begin position="308"/>
        <end position="422"/>
    </location>
</feature>
<evidence type="ECO:0000256" key="4">
    <source>
        <dbReference type="ARBA" id="ARBA00022989"/>
    </source>
</evidence>
<dbReference type="eggNOG" id="COG0577">
    <property type="taxonomic scope" value="Bacteria"/>
</dbReference>
<comment type="similarity">
    <text evidence="6">Belongs to the ABC-4 integral membrane protein family.</text>
</comment>
<evidence type="ECO:0000313" key="10">
    <source>
        <dbReference type="EMBL" id="ABF42351.1"/>
    </source>
</evidence>
<feature type="transmembrane region" description="Helical" evidence="7">
    <location>
        <begin position="301"/>
        <end position="322"/>
    </location>
</feature>
<feature type="transmembrane region" description="Helical" evidence="7">
    <location>
        <begin position="791"/>
        <end position="811"/>
    </location>
</feature>
<feature type="domain" description="MacB-like periplasmic core" evidence="9">
    <location>
        <begin position="445"/>
        <end position="642"/>
    </location>
</feature>
<evidence type="ECO:0000256" key="3">
    <source>
        <dbReference type="ARBA" id="ARBA00022692"/>
    </source>
</evidence>
<evidence type="ECO:0000259" key="9">
    <source>
        <dbReference type="Pfam" id="PF12704"/>
    </source>
</evidence>
<evidence type="ECO:0000256" key="1">
    <source>
        <dbReference type="ARBA" id="ARBA00004651"/>
    </source>
</evidence>
<comment type="subcellular location">
    <subcellularLocation>
        <location evidence="1">Cell membrane</location>
        <topology evidence="1">Multi-pass membrane protein</topology>
    </subcellularLocation>
</comment>
<evidence type="ECO:0000313" key="11">
    <source>
        <dbReference type="Proteomes" id="UP000002432"/>
    </source>
</evidence>
<dbReference type="GO" id="GO:0005886">
    <property type="term" value="C:plasma membrane"/>
    <property type="evidence" value="ECO:0007669"/>
    <property type="project" value="UniProtKB-SubCell"/>
</dbReference>
<evidence type="ECO:0000256" key="5">
    <source>
        <dbReference type="ARBA" id="ARBA00023136"/>
    </source>
</evidence>
<feature type="transmembrane region" description="Helical" evidence="7">
    <location>
        <begin position="397"/>
        <end position="417"/>
    </location>
</feature>